<evidence type="ECO:0000256" key="3">
    <source>
        <dbReference type="ARBA" id="ARBA00022630"/>
    </source>
</evidence>
<dbReference type="InterPro" id="IPR036250">
    <property type="entry name" value="AcylCo_DH-like_C"/>
</dbReference>
<dbReference type="SUPFAM" id="SSF56645">
    <property type="entry name" value="Acyl-CoA dehydrogenase NM domain-like"/>
    <property type="match status" value="1"/>
</dbReference>
<dbReference type="InterPro" id="IPR006089">
    <property type="entry name" value="Acyl-CoA_DH_CS"/>
</dbReference>
<sequence>MIQNNYFLTNEDLKEHFYELIDWNEIVPIYENNYSDAKLYESTQNTKLEMAPSNTDEATSYYAEILKSCGEISGMYVSQVASVVDAKGLKFENGEVIHPQEMVDVIQMYHDAGLGPAAFKRKYGGLGVPSIIKAMIAELMYRSDSSITIAVGSMGLAAILEVCASEEMKNEWIPKLISGNYTVTMGLSEPDFGSDLPNITTKAIQKDDGWYLSGTKRFQTVACGVNGGPGITLTLARTGSPESGARGLSFFIVENKDYSIQGIEKKLGIKASATCETVFEDSKGYLVGKEGFGLVKYVMGMLNGARLSVSSQGTGIVTAAYEEALKYAKERYQFGKPIYEIPAVKKLLDRMERELAGMRCLMVEAAYSVDKYYWYEDGREITVEENKTAKFWEKVANTLTPISKYYNSEMCNDLVYDGLQVLGGAGYTEDYDLSRLYRDARITNIYDGTTQIQVNAAIGGITSGMSQTGTFRAYLDHLTKGSESNQRLTEIRSVFESIVDAYKSIPDQNTKESFSFEVVESAARLVVGLLMERSKNKSKSRKELRSKWCKEFHIDSFGILTANLIKLKSV</sequence>
<dbReference type="Gene3D" id="2.40.110.10">
    <property type="entry name" value="Butyryl-CoA Dehydrogenase, subunit A, domain 2"/>
    <property type="match status" value="1"/>
</dbReference>
<dbReference type="RefSeq" id="WP_135637106.1">
    <property type="nucleotide sequence ID" value="NZ_RQFU01000023.1"/>
</dbReference>
<dbReference type="SUPFAM" id="SSF47203">
    <property type="entry name" value="Acyl-CoA dehydrogenase C-terminal domain-like"/>
    <property type="match status" value="1"/>
</dbReference>
<dbReference type="Pfam" id="PF00441">
    <property type="entry name" value="Acyl-CoA_dh_1"/>
    <property type="match status" value="1"/>
</dbReference>
<feature type="domain" description="Acyl-CoA oxidase/dehydrogenase middle" evidence="7">
    <location>
        <begin position="185"/>
        <end position="281"/>
    </location>
</feature>
<organism evidence="9 10">
    <name type="scientific">Leptospira yanagawae</name>
    <dbReference type="NCBI Taxonomy" id="293069"/>
    <lineage>
        <taxon>Bacteria</taxon>
        <taxon>Pseudomonadati</taxon>
        <taxon>Spirochaetota</taxon>
        <taxon>Spirochaetia</taxon>
        <taxon>Leptospirales</taxon>
        <taxon>Leptospiraceae</taxon>
        <taxon>Leptospira</taxon>
    </lineage>
</organism>
<name>A0ABY2M0L5_9LEPT</name>
<dbReference type="Gene3D" id="1.20.140.10">
    <property type="entry name" value="Butyryl-CoA Dehydrogenase, subunit A, domain 3"/>
    <property type="match status" value="1"/>
</dbReference>
<comment type="caution">
    <text evidence="9">The sequence shown here is derived from an EMBL/GenBank/DDBJ whole genome shotgun (WGS) entry which is preliminary data.</text>
</comment>
<keyword evidence="4 5" id="KW-0274">FAD</keyword>
<comment type="similarity">
    <text evidence="2 5">Belongs to the acyl-CoA dehydrogenase family.</text>
</comment>
<accession>A0ABY2M0L5</accession>
<dbReference type="InterPro" id="IPR036797">
    <property type="entry name" value="Acyl-CoA_dehydrogenase_C_sf"/>
</dbReference>
<dbReference type="Pfam" id="PF02771">
    <property type="entry name" value="Acyl-CoA_dh_N"/>
    <property type="match status" value="1"/>
</dbReference>
<dbReference type="Gene3D" id="1.10.540.10">
    <property type="entry name" value="Acyl-CoA dehydrogenase/oxidase, N-terminal domain"/>
    <property type="match status" value="1"/>
</dbReference>
<dbReference type="PANTHER" id="PTHR42803">
    <property type="entry name" value="ACYL-COA DEHYDROGENASE"/>
    <property type="match status" value="1"/>
</dbReference>
<keyword evidence="10" id="KW-1185">Reference proteome</keyword>
<evidence type="ECO:0000259" key="8">
    <source>
        <dbReference type="Pfam" id="PF02771"/>
    </source>
</evidence>
<dbReference type="EMBL" id="RQFU01000023">
    <property type="protein sequence ID" value="TGL17427.1"/>
    <property type="molecule type" value="Genomic_DNA"/>
</dbReference>
<proteinExistence type="inferred from homology"/>
<evidence type="ECO:0000259" key="7">
    <source>
        <dbReference type="Pfam" id="PF02770"/>
    </source>
</evidence>
<evidence type="ECO:0000313" key="9">
    <source>
        <dbReference type="EMBL" id="TGL17427.1"/>
    </source>
</evidence>
<dbReference type="InterPro" id="IPR037069">
    <property type="entry name" value="AcylCoA_DH/ox_N_sf"/>
</dbReference>
<dbReference type="InterPro" id="IPR013786">
    <property type="entry name" value="AcylCoA_DH/ox_N"/>
</dbReference>
<dbReference type="InterPro" id="IPR046373">
    <property type="entry name" value="Acyl-CoA_Oxase/DH_mid-dom_sf"/>
</dbReference>
<dbReference type="Gene3D" id="1.20.120.470">
    <property type="entry name" value="Acyl-CoA dehydrogenase, C-terminal domain"/>
    <property type="match status" value="1"/>
</dbReference>
<comment type="cofactor">
    <cofactor evidence="1 5">
        <name>FAD</name>
        <dbReference type="ChEBI" id="CHEBI:57692"/>
    </cofactor>
</comment>
<feature type="domain" description="Acyl-CoA dehydrogenase/oxidase N-terminal" evidence="8">
    <location>
        <begin position="103"/>
        <end position="179"/>
    </location>
</feature>
<dbReference type="PANTHER" id="PTHR42803:SF1">
    <property type="entry name" value="BROAD-SPECIFICITY LINEAR ACYL-COA DEHYDROGENASE FADE5"/>
    <property type="match status" value="1"/>
</dbReference>
<dbReference type="InterPro" id="IPR052166">
    <property type="entry name" value="Diverse_Acyl-CoA_DH"/>
</dbReference>
<keyword evidence="3 5" id="KW-0285">Flavoprotein</keyword>
<evidence type="ECO:0000256" key="1">
    <source>
        <dbReference type="ARBA" id="ARBA00001974"/>
    </source>
</evidence>
<evidence type="ECO:0000256" key="4">
    <source>
        <dbReference type="ARBA" id="ARBA00022827"/>
    </source>
</evidence>
<dbReference type="Proteomes" id="UP000298200">
    <property type="component" value="Unassembled WGS sequence"/>
</dbReference>
<dbReference type="InterPro" id="IPR009075">
    <property type="entry name" value="AcylCo_DH/oxidase_C"/>
</dbReference>
<evidence type="ECO:0000259" key="6">
    <source>
        <dbReference type="Pfam" id="PF00441"/>
    </source>
</evidence>
<protein>
    <submittedName>
        <fullName evidence="9">Acyl-CoA dehydrogenase</fullName>
    </submittedName>
</protein>
<evidence type="ECO:0000256" key="5">
    <source>
        <dbReference type="RuleBase" id="RU362125"/>
    </source>
</evidence>
<evidence type="ECO:0000256" key="2">
    <source>
        <dbReference type="ARBA" id="ARBA00009347"/>
    </source>
</evidence>
<keyword evidence="5" id="KW-0560">Oxidoreductase</keyword>
<dbReference type="Pfam" id="PF02770">
    <property type="entry name" value="Acyl-CoA_dh_M"/>
    <property type="match status" value="1"/>
</dbReference>
<dbReference type="InterPro" id="IPR006091">
    <property type="entry name" value="Acyl-CoA_Oxase/DH_mid-dom"/>
</dbReference>
<reference evidence="10" key="1">
    <citation type="journal article" date="2019" name="PLoS Negl. Trop. Dis.">
        <title>Revisiting the worldwide diversity of Leptospira species in the environment.</title>
        <authorList>
            <person name="Vincent A.T."/>
            <person name="Schiettekatte O."/>
            <person name="Bourhy P."/>
            <person name="Veyrier F.J."/>
            <person name="Picardeau M."/>
        </authorList>
    </citation>
    <scope>NUCLEOTIDE SEQUENCE [LARGE SCALE GENOMIC DNA]</scope>
    <source>
        <strain evidence="10">201800272</strain>
    </source>
</reference>
<gene>
    <name evidence="9" type="ORF">EHQ46_16275</name>
</gene>
<dbReference type="PROSITE" id="PS00073">
    <property type="entry name" value="ACYL_COA_DH_2"/>
    <property type="match status" value="1"/>
</dbReference>
<feature type="domain" description="Acyl-CoA dehydrogenase/oxidase C-terminal" evidence="6">
    <location>
        <begin position="296"/>
        <end position="455"/>
    </location>
</feature>
<evidence type="ECO:0000313" key="10">
    <source>
        <dbReference type="Proteomes" id="UP000298200"/>
    </source>
</evidence>
<dbReference type="InterPro" id="IPR009100">
    <property type="entry name" value="AcylCoA_DH/oxidase_NM_dom_sf"/>
</dbReference>